<gene>
    <name evidence="2" type="ORF">BKA15_000805</name>
</gene>
<dbReference type="InterPro" id="IPR005561">
    <property type="entry name" value="ANTAR"/>
</dbReference>
<evidence type="ECO:0000259" key="1">
    <source>
        <dbReference type="PROSITE" id="PS50921"/>
    </source>
</evidence>
<dbReference type="PROSITE" id="PS50921">
    <property type="entry name" value="ANTAR"/>
    <property type="match status" value="1"/>
</dbReference>
<dbReference type="SMART" id="SM01012">
    <property type="entry name" value="ANTAR"/>
    <property type="match status" value="1"/>
</dbReference>
<name>A0A7Y9I3C5_9ACTN</name>
<evidence type="ECO:0000313" key="2">
    <source>
        <dbReference type="EMBL" id="NYE69476.1"/>
    </source>
</evidence>
<comment type="caution">
    <text evidence="2">The sequence shown here is derived from an EMBL/GenBank/DDBJ whole genome shotgun (WGS) entry which is preliminary data.</text>
</comment>
<accession>A0A7Y9I3C5</accession>
<proteinExistence type="predicted"/>
<keyword evidence="3" id="KW-1185">Reference proteome</keyword>
<organism evidence="2 3">
    <name type="scientific">Microlunatus parietis</name>
    <dbReference type="NCBI Taxonomy" id="682979"/>
    <lineage>
        <taxon>Bacteria</taxon>
        <taxon>Bacillati</taxon>
        <taxon>Actinomycetota</taxon>
        <taxon>Actinomycetes</taxon>
        <taxon>Propionibacteriales</taxon>
        <taxon>Propionibacteriaceae</taxon>
        <taxon>Microlunatus</taxon>
    </lineage>
</organism>
<dbReference type="Proteomes" id="UP000569914">
    <property type="component" value="Unassembled WGS sequence"/>
</dbReference>
<dbReference type="Pfam" id="PF03861">
    <property type="entry name" value="ANTAR"/>
    <property type="match status" value="1"/>
</dbReference>
<feature type="domain" description="ANTAR" evidence="1">
    <location>
        <begin position="1"/>
        <end position="43"/>
    </location>
</feature>
<dbReference type="Gene3D" id="1.10.10.10">
    <property type="entry name" value="Winged helix-like DNA-binding domain superfamily/Winged helix DNA-binding domain"/>
    <property type="match status" value="1"/>
</dbReference>
<dbReference type="EMBL" id="JACCBU010000001">
    <property type="protein sequence ID" value="NYE69476.1"/>
    <property type="molecule type" value="Genomic_DNA"/>
</dbReference>
<dbReference type="InterPro" id="IPR036388">
    <property type="entry name" value="WH-like_DNA-bd_sf"/>
</dbReference>
<reference evidence="2 3" key="1">
    <citation type="submission" date="2020-07" db="EMBL/GenBank/DDBJ databases">
        <title>Sequencing the genomes of 1000 actinobacteria strains.</title>
        <authorList>
            <person name="Klenk H.-P."/>
        </authorList>
    </citation>
    <scope>NUCLEOTIDE SEQUENCE [LARGE SCALE GENOMIC DNA]</scope>
    <source>
        <strain evidence="2 3">DSM 22083</strain>
    </source>
</reference>
<sequence length="50" mass="5538">MIEYAKGVLAETHGLTMDAAFDRLVVLSRDQQRPLTVVATEVVDRASARH</sequence>
<protein>
    <submittedName>
        <fullName evidence="2">AmiR/NasT family two-component response regulator</fullName>
    </submittedName>
</protein>
<dbReference type="AlphaFoldDB" id="A0A7Y9I3C5"/>
<evidence type="ECO:0000313" key="3">
    <source>
        <dbReference type="Proteomes" id="UP000569914"/>
    </source>
</evidence>
<dbReference type="GO" id="GO:0003723">
    <property type="term" value="F:RNA binding"/>
    <property type="evidence" value="ECO:0007669"/>
    <property type="project" value="InterPro"/>
</dbReference>